<keyword evidence="5" id="KW-0663">Pyridoxal phosphate</keyword>
<evidence type="ECO:0000256" key="5">
    <source>
        <dbReference type="ARBA" id="ARBA00022898"/>
    </source>
</evidence>
<dbReference type="SFLD" id="SFLDS00029">
    <property type="entry name" value="Radical_SAM"/>
    <property type="match status" value="1"/>
</dbReference>
<dbReference type="PROSITE" id="PS51918">
    <property type="entry name" value="RADICAL_SAM"/>
    <property type="match status" value="1"/>
</dbReference>
<dbReference type="InterPro" id="IPR025895">
    <property type="entry name" value="LAM_C_dom"/>
</dbReference>
<dbReference type="Gene3D" id="3.20.20.70">
    <property type="entry name" value="Aldolase class I"/>
    <property type="match status" value="1"/>
</dbReference>
<comment type="cofactor">
    <cofactor evidence="1">
        <name>pyridoxal 5'-phosphate</name>
        <dbReference type="ChEBI" id="CHEBI:597326"/>
    </cofactor>
</comment>
<sequence>MARAAELKDQITDYLEAKNQITVGLEIQEKINERKEKIKKLLNADENDWHNWQWQLSHRVDHLDTLSKIINLSKEEKLEIQEVEQVYRWAVSPYYCSLMDEFDTHCPIRLISLPQGKELADATGILDPMQEEQTNPAGVITRRYPDRLIINVTSECSSYCRFCQRRRNIGCHYGMASQEVIAESIDYIKNNKEIRDVLITGGDPLILGTPQLESILGKIRAIPHVEIIRIGTRVPVTLPMRITKDLCEMLKKYHPVYINTHFNHPLEISEESKEGVERLADAGIPVGNQMVLLQGINNDKNIVKRLNQELLRVRVKPYYIFHPKSVKGTAHFKCSIDEGIEVMEHLRGYTSGLAIPQYIVNAPNGLGKVPILPQYLISRGKGYFVVRTWEGKIVKIDDK</sequence>
<dbReference type="NCBIfam" id="TIGR00238">
    <property type="entry name" value="KamA family radical SAM protein"/>
    <property type="match status" value="1"/>
</dbReference>
<evidence type="ECO:0000256" key="7">
    <source>
        <dbReference type="ARBA" id="ARBA00023014"/>
    </source>
</evidence>
<keyword evidence="3" id="KW-0949">S-adenosyl-L-methionine</keyword>
<dbReference type="InterPro" id="IPR013785">
    <property type="entry name" value="Aldolase_TIM"/>
</dbReference>
<evidence type="ECO:0000313" key="10">
    <source>
        <dbReference type="EMBL" id="MCR6546423.1"/>
    </source>
</evidence>
<reference evidence="10 11" key="1">
    <citation type="submission" date="2022-08" db="EMBL/GenBank/DDBJ databases">
        <title>Proteogenomics of the novel Dehalobacterium formicoaceticum strain EZ94 highlights a key role of methyltransferases during anaerobic dichloromethane degradation.</title>
        <authorList>
            <person name="Wasmund K."/>
        </authorList>
    </citation>
    <scope>NUCLEOTIDE SEQUENCE [LARGE SCALE GENOMIC DNA]</scope>
    <source>
        <strain evidence="10 11">EZ94</strain>
    </source>
</reference>
<keyword evidence="11" id="KW-1185">Reference proteome</keyword>
<dbReference type="InterPro" id="IPR007197">
    <property type="entry name" value="rSAM"/>
</dbReference>
<dbReference type="RefSeq" id="WP_242965470.1">
    <property type="nucleotide sequence ID" value="NZ_CP022121.1"/>
</dbReference>
<evidence type="ECO:0000256" key="4">
    <source>
        <dbReference type="ARBA" id="ARBA00022723"/>
    </source>
</evidence>
<name>A0ABT1Y6B9_9FIRM</name>
<dbReference type="SUPFAM" id="SSF102114">
    <property type="entry name" value="Radical SAM enzymes"/>
    <property type="match status" value="1"/>
</dbReference>
<proteinExistence type="predicted"/>
<feature type="domain" description="Radical SAM core" evidence="9">
    <location>
        <begin position="142"/>
        <end position="363"/>
    </location>
</feature>
<protein>
    <submittedName>
        <fullName evidence="10">KamA family radical SAM protein</fullName>
    </submittedName>
</protein>
<comment type="caution">
    <text evidence="10">The sequence shown here is derived from an EMBL/GenBank/DDBJ whole genome shotgun (WGS) entry which is preliminary data.</text>
</comment>
<evidence type="ECO:0000259" key="9">
    <source>
        <dbReference type="PROSITE" id="PS51918"/>
    </source>
</evidence>
<organism evidence="10 11">
    <name type="scientific">Dehalobacterium formicoaceticum</name>
    <dbReference type="NCBI Taxonomy" id="51515"/>
    <lineage>
        <taxon>Bacteria</taxon>
        <taxon>Bacillati</taxon>
        <taxon>Bacillota</taxon>
        <taxon>Clostridia</taxon>
        <taxon>Eubacteriales</taxon>
        <taxon>Peptococcaceae</taxon>
        <taxon>Dehalobacterium</taxon>
    </lineage>
</organism>
<keyword evidence="8" id="KW-0413">Isomerase</keyword>
<dbReference type="SFLD" id="SFLDG01070">
    <property type="entry name" value="PLP-dependent"/>
    <property type="match status" value="1"/>
</dbReference>
<evidence type="ECO:0000256" key="8">
    <source>
        <dbReference type="ARBA" id="ARBA00023235"/>
    </source>
</evidence>
<dbReference type="InterPro" id="IPR003739">
    <property type="entry name" value="Lys_aminomutase/Glu_NH3_mut"/>
</dbReference>
<accession>A0ABT1Y6B9</accession>
<evidence type="ECO:0000256" key="3">
    <source>
        <dbReference type="ARBA" id="ARBA00022691"/>
    </source>
</evidence>
<evidence type="ECO:0000256" key="6">
    <source>
        <dbReference type="ARBA" id="ARBA00023004"/>
    </source>
</evidence>
<keyword evidence="6" id="KW-0408">Iron</keyword>
<dbReference type="EMBL" id="JANPWE010000007">
    <property type="protein sequence ID" value="MCR6546423.1"/>
    <property type="molecule type" value="Genomic_DNA"/>
</dbReference>
<dbReference type="Pfam" id="PF12544">
    <property type="entry name" value="LAM_C"/>
    <property type="match status" value="1"/>
</dbReference>
<dbReference type="PANTHER" id="PTHR30538">
    <property type="entry name" value="LYSINE 2,3-AMINOMUTASE-RELATED"/>
    <property type="match status" value="1"/>
</dbReference>
<dbReference type="PIRSF" id="PIRSF004911">
    <property type="entry name" value="DUF160"/>
    <property type="match status" value="1"/>
</dbReference>
<evidence type="ECO:0000256" key="2">
    <source>
        <dbReference type="ARBA" id="ARBA00022485"/>
    </source>
</evidence>
<dbReference type="InterPro" id="IPR058240">
    <property type="entry name" value="rSAM_sf"/>
</dbReference>
<keyword evidence="2" id="KW-0004">4Fe-4S</keyword>
<dbReference type="PANTHER" id="PTHR30538:SF1">
    <property type="entry name" value="L-LYSINE 2,3-AMINOMUTASE"/>
    <property type="match status" value="1"/>
</dbReference>
<dbReference type="Gene3D" id="6.10.140.1170">
    <property type="match status" value="1"/>
</dbReference>
<evidence type="ECO:0000256" key="1">
    <source>
        <dbReference type="ARBA" id="ARBA00001933"/>
    </source>
</evidence>
<keyword evidence="7" id="KW-0411">Iron-sulfur</keyword>
<dbReference type="CDD" id="cd01335">
    <property type="entry name" value="Radical_SAM"/>
    <property type="match status" value="1"/>
</dbReference>
<keyword evidence="4" id="KW-0479">Metal-binding</keyword>
<evidence type="ECO:0000313" key="11">
    <source>
        <dbReference type="Proteomes" id="UP001524944"/>
    </source>
</evidence>
<gene>
    <name evidence="10" type="ORF">NVS47_13030</name>
</gene>
<dbReference type="Proteomes" id="UP001524944">
    <property type="component" value="Unassembled WGS sequence"/>
</dbReference>
<dbReference type="Pfam" id="PF04055">
    <property type="entry name" value="Radical_SAM"/>
    <property type="match status" value="1"/>
</dbReference>